<dbReference type="RefSeq" id="WP_354023434.1">
    <property type="nucleotide sequence ID" value="NZ_JBEPSJ010000001.1"/>
</dbReference>
<dbReference type="CDD" id="cd06127">
    <property type="entry name" value="DEDDh"/>
    <property type="match status" value="1"/>
</dbReference>
<evidence type="ECO:0000256" key="1">
    <source>
        <dbReference type="ARBA" id="ARBA00022722"/>
    </source>
</evidence>
<dbReference type="SMART" id="SM00479">
    <property type="entry name" value="EXOIII"/>
    <property type="match status" value="1"/>
</dbReference>
<dbReference type="EC" id="2.7.7.7" evidence="5"/>
<dbReference type="Pfam" id="PF00929">
    <property type="entry name" value="RNase_T"/>
    <property type="match status" value="1"/>
</dbReference>
<evidence type="ECO:0000256" key="3">
    <source>
        <dbReference type="ARBA" id="ARBA00022839"/>
    </source>
</evidence>
<keyword evidence="3" id="KW-0269">Exonuclease</keyword>
<dbReference type="EMBL" id="JBEPSJ010000001">
    <property type="protein sequence ID" value="MET4581250.1"/>
    <property type="molecule type" value="Genomic_DNA"/>
</dbReference>
<keyword evidence="5" id="KW-0548">Nucleotidyltransferase</keyword>
<dbReference type="SUPFAM" id="SSF53098">
    <property type="entry name" value="Ribonuclease H-like"/>
    <property type="match status" value="1"/>
</dbReference>
<evidence type="ECO:0000313" key="5">
    <source>
        <dbReference type="EMBL" id="MET4581250.1"/>
    </source>
</evidence>
<dbReference type="PANTHER" id="PTHR30231">
    <property type="entry name" value="DNA POLYMERASE III SUBUNIT EPSILON"/>
    <property type="match status" value="1"/>
</dbReference>
<evidence type="ECO:0000313" key="6">
    <source>
        <dbReference type="Proteomes" id="UP001549257"/>
    </source>
</evidence>
<keyword evidence="2" id="KW-0378">Hydrolase</keyword>
<name>A0ABV2QKW0_9MICO</name>
<evidence type="ECO:0000256" key="2">
    <source>
        <dbReference type="ARBA" id="ARBA00022801"/>
    </source>
</evidence>
<protein>
    <submittedName>
        <fullName evidence="5">DNA polymerase-3 subunit epsilon</fullName>
        <ecNumber evidence="5">2.7.7.7</ecNumber>
    </submittedName>
</protein>
<dbReference type="PANTHER" id="PTHR30231:SF4">
    <property type="entry name" value="PROTEIN NEN2"/>
    <property type="match status" value="1"/>
</dbReference>
<keyword evidence="1" id="KW-0540">Nuclease</keyword>
<dbReference type="Proteomes" id="UP001549257">
    <property type="component" value="Unassembled WGS sequence"/>
</dbReference>
<dbReference type="InterPro" id="IPR013520">
    <property type="entry name" value="Ribonucl_H"/>
</dbReference>
<accession>A0ABV2QKW0</accession>
<organism evidence="5 6">
    <name type="scientific">Conyzicola nivalis</name>
    <dbReference type="NCBI Taxonomy" id="1477021"/>
    <lineage>
        <taxon>Bacteria</taxon>
        <taxon>Bacillati</taxon>
        <taxon>Actinomycetota</taxon>
        <taxon>Actinomycetes</taxon>
        <taxon>Micrococcales</taxon>
        <taxon>Microbacteriaceae</taxon>
        <taxon>Conyzicola</taxon>
    </lineage>
</organism>
<feature type="domain" description="Exonuclease" evidence="4">
    <location>
        <begin position="4"/>
        <end position="238"/>
    </location>
</feature>
<dbReference type="GO" id="GO:0003887">
    <property type="term" value="F:DNA-directed DNA polymerase activity"/>
    <property type="evidence" value="ECO:0007669"/>
    <property type="project" value="UniProtKB-EC"/>
</dbReference>
<proteinExistence type="predicted"/>
<keyword evidence="6" id="KW-1185">Reference proteome</keyword>
<gene>
    <name evidence="5" type="ORF">ABIE21_000740</name>
</gene>
<dbReference type="InterPro" id="IPR036397">
    <property type="entry name" value="RNaseH_sf"/>
</dbReference>
<dbReference type="Gene3D" id="3.30.420.10">
    <property type="entry name" value="Ribonuclease H-like superfamily/Ribonuclease H"/>
    <property type="match status" value="1"/>
</dbReference>
<comment type="caution">
    <text evidence="5">The sequence shown here is derived from an EMBL/GenBank/DDBJ whole genome shotgun (WGS) entry which is preliminary data.</text>
</comment>
<reference evidence="5 6" key="1">
    <citation type="submission" date="2024-06" db="EMBL/GenBank/DDBJ databases">
        <title>Sorghum-associated microbial communities from plants grown in Nebraska, USA.</title>
        <authorList>
            <person name="Schachtman D."/>
        </authorList>
    </citation>
    <scope>NUCLEOTIDE SEQUENCE [LARGE SCALE GENOMIC DNA]</scope>
    <source>
        <strain evidence="5 6">2857</strain>
    </source>
</reference>
<sequence length="313" mass="33671">MASGYAVVHVETTGLLGTGHDRVIEVSVVHVDCRGRITGEWDTLVNPGRDLREREVRRIRASDVRLAPTFAQIAPELCALLEGRAVVAHNARFVARFLATEFDLAGLETPTPLSRPLCTVHLARRHLPGVGRSLANAVGERRSRPPAGAWAGAELLGRLIRVAPFDPQWSRALERVDASPWSIPAPSGFSWAPRPPAGPFQQGSLALVADRLPAVDGPIEHIDYLALVDRALVDRALSPTDAAALLETALALGIDSGTRHRLNHEYLEQVVTVVTAGGDQPTDAERQDLAAVAALLDIAASFTVSQPQRARRA</sequence>
<keyword evidence="5" id="KW-0808">Transferase</keyword>
<evidence type="ECO:0000259" key="4">
    <source>
        <dbReference type="SMART" id="SM00479"/>
    </source>
</evidence>
<dbReference type="InterPro" id="IPR012337">
    <property type="entry name" value="RNaseH-like_sf"/>
</dbReference>